<reference evidence="2" key="1">
    <citation type="submission" date="2021-04" db="EMBL/GenBank/DDBJ databases">
        <title>Oceanospirillales bacteria with DddD are important DMSP degraders in coastal seawater.</title>
        <authorList>
            <person name="Liu J."/>
        </authorList>
    </citation>
    <scope>NUCLEOTIDE SEQUENCE</scope>
    <source>
        <strain evidence="2">GY6</strain>
    </source>
</reference>
<protein>
    <submittedName>
        <fullName evidence="2">Uncharacterized protein</fullName>
    </submittedName>
</protein>
<evidence type="ECO:0000313" key="3">
    <source>
        <dbReference type="Proteomes" id="UP001059950"/>
    </source>
</evidence>
<dbReference type="Proteomes" id="UP001059950">
    <property type="component" value="Chromosome"/>
</dbReference>
<keyword evidence="1" id="KW-1133">Transmembrane helix</keyword>
<feature type="transmembrane region" description="Helical" evidence="1">
    <location>
        <begin position="6"/>
        <end position="24"/>
    </location>
</feature>
<keyword evidence="1" id="KW-0472">Membrane</keyword>
<proteinExistence type="predicted"/>
<name>A0ABY5GUA6_9GAMM</name>
<evidence type="ECO:0000313" key="2">
    <source>
        <dbReference type="EMBL" id="UTW03571.1"/>
    </source>
</evidence>
<accession>A0ABY5GUA6</accession>
<sequence length="124" mass="14389">MEFVVVFLVSLFVLMLLVVGLLFGRAPTYRPDREYVLSLMQGIDDRSTTEQAWSLFIHTPISHDTELEGFRRRCYQFDQGEVDSVTARPGLNGYLYDLQGRNYIKQMATELEEFIRNAPLTVDF</sequence>
<evidence type="ECO:0000256" key="1">
    <source>
        <dbReference type="SAM" id="Phobius"/>
    </source>
</evidence>
<organism evidence="2 3">
    <name type="scientific">Amphritea atlantica</name>
    <dbReference type="NCBI Taxonomy" id="355243"/>
    <lineage>
        <taxon>Bacteria</taxon>
        <taxon>Pseudomonadati</taxon>
        <taxon>Pseudomonadota</taxon>
        <taxon>Gammaproteobacteria</taxon>
        <taxon>Oceanospirillales</taxon>
        <taxon>Oceanospirillaceae</taxon>
        <taxon>Amphritea</taxon>
    </lineage>
</organism>
<gene>
    <name evidence="2" type="ORF">KDX31_00530</name>
</gene>
<dbReference type="EMBL" id="CP073344">
    <property type="protein sequence ID" value="UTW03571.1"/>
    <property type="molecule type" value="Genomic_DNA"/>
</dbReference>
<keyword evidence="3" id="KW-1185">Reference proteome</keyword>
<keyword evidence="1" id="KW-0812">Transmembrane</keyword>